<name>A0A6L9UE34_9HYPH</name>
<evidence type="ECO:0000313" key="2">
    <source>
        <dbReference type="EMBL" id="NEI72360.1"/>
    </source>
</evidence>
<accession>A0A6L9UE34</accession>
<gene>
    <name evidence="2" type="ORF">GR212_22495</name>
</gene>
<dbReference type="AlphaFoldDB" id="A0A6L9UE34"/>
<sequence length="59" mass="6112">MKTGLEMCWRIEAAKVAAAGMNASVEAAATKIHARHPAAEAASRLGDMRGNQGGDEKCA</sequence>
<reference evidence="2 3" key="1">
    <citation type="submission" date="2019-12" db="EMBL/GenBank/DDBJ databases">
        <title>Rhizobium genotypes associated with high levels of biological nitrogen fixation by grain legumes in a temperate-maritime cropping system.</title>
        <authorList>
            <person name="Maluk M."/>
            <person name="Francesc Ferrando Molina F."/>
            <person name="Lopez Del Egido L."/>
            <person name="Lafos M."/>
            <person name="Langarica-Fuentes A."/>
            <person name="Gebre Yohannes G."/>
            <person name="Young M.W."/>
            <person name="Martin P."/>
            <person name="Gantlett R."/>
            <person name="Kenicer G."/>
            <person name="Hawes C."/>
            <person name="Begg G.S."/>
            <person name="Quilliam R.S."/>
            <person name="Squire G.R."/>
            <person name="Poole P.S."/>
            <person name="Young P.W."/>
            <person name="Iannetta P.M."/>
            <person name="James E.K."/>
        </authorList>
    </citation>
    <scope>NUCLEOTIDE SEQUENCE [LARGE SCALE GENOMIC DNA]</scope>
    <source>
        <strain evidence="2 3">JHI1118</strain>
    </source>
</reference>
<comment type="caution">
    <text evidence="2">The sequence shown here is derived from an EMBL/GenBank/DDBJ whole genome shotgun (WGS) entry which is preliminary data.</text>
</comment>
<dbReference type="EMBL" id="WUEY01000011">
    <property type="protein sequence ID" value="NEI72360.1"/>
    <property type="molecule type" value="Genomic_DNA"/>
</dbReference>
<protein>
    <submittedName>
        <fullName evidence="2">Uncharacterized protein</fullName>
    </submittedName>
</protein>
<evidence type="ECO:0000256" key="1">
    <source>
        <dbReference type="SAM" id="MobiDB-lite"/>
    </source>
</evidence>
<organism evidence="2 3">
    <name type="scientific">Rhizobium lusitanum</name>
    <dbReference type="NCBI Taxonomy" id="293958"/>
    <lineage>
        <taxon>Bacteria</taxon>
        <taxon>Pseudomonadati</taxon>
        <taxon>Pseudomonadota</taxon>
        <taxon>Alphaproteobacteria</taxon>
        <taxon>Hyphomicrobiales</taxon>
        <taxon>Rhizobiaceae</taxon>
        <taxon>Rhizobium/Agrobacterium group</taxon>
        <taxon>Rhizobium</taxon>
    </lineage>
</organism>
<feature type="region of interest" description="Disordered" evidence="1">
    <location>
        <begin position="35"/>
        <end position="59"/>
    </location>
</feature>
<dbReference type="RefSeq" id="WP_163989589.1">
    <property type="nucleotide sequence ID" value="NZ_WUEY01000011.1"/>
</dbReference>
<proteinExistence type="predicted"/>
<dbReference type="Proteomes" id="UP000483035">
    <property type="component" value="Unassembled WGS sequence"/>
</dbReference>
<evidence type="ECO:0000313" key="3">
    <source>
        <dbReference type="Proteomes" id="UP000483035"/>
    </source>
</evidence>